<sequence length="51" mass="5816">MTPGTSCSWFASHREYGCHPYRTGFYLRDERKVSVTATLAYIRTVLNTSSP</sequence>
<dbReference type="Proteomes" id="UP000237381">
    <property type="component" value="Unassembled WGS sequence"/>
</dbReference>
<gene>
    <name evidence="1" type="ORF">B0G62_1379</name>
</gene>
<accession>A0A2S4LS72</accession>
<evidence type="ECO:0000313" key="1">
    <source>
        <dbReference type="EMBL" id="POR45255.1"/>
    </source>
</evidence>
<protein>
    <submittedName>
        <fullName evidence="1">Uncharacterized protein</fullName>
    </submittedName>
</protein>
<name>A0A2S4LS72_9BURK</name>
<dbReference type="AlphaFoldDB" id="A0A2S4LS72"/>
<organism evidence="1 2">
    <name type="scientific">Paraburkholderia eburnea</name>
    <dbReference type="NCBI Taxonomy" id="1189126"/>
    <lineage>
        <taxon>Bacteria</taxon>
        <taxon>Pseudomonadati</taxon>
        <taxon>Pseudomonadota</taxon>
        <taxon>Betaproteobacteria</taxon>
        <taxon>Burkholderiales</taxon>
        <taxon>Burkholderiaceae</taxon>
        <taxon>Paraburkholderia</taxon>
    </lineage>
</organism>
<keyword evidence="2" id="KW-1185">Reference proteome</keyword>
<proteinExistence type="predicted"/>
<reference evidence="1 2" key="1">
    <citation type="submission" date="2018-01" db="EMBL/GenBank/DDBJ databases">
        <title>Genomic Encyclopedia of Type Strains, Phase III (KMG-III): the genomes of soil and plant-associated and newly described type strains.</title>
        <authorList>
            <person name="Whitman W."/>
        </authorList>
    </citation>
    <scope>NUCLEOTIDE SEQUENCE [LARGE SCALE GENOMIC DNA]</scope>
    <source>
        <strain evidence="1 2">JCM 18070</strain>
    </source>
</reference>
<comment type="caution">
    <text evidence="1">The sequence shown here is derived from an EMBL/GenBank/DDBJ whole genome shotgun (WGS) entry which is preliminary data.</text>
</comment>
<dbReference type="EMBL" id="PQGA01000037">
    <property type="protein sequence ID" value="POR45255.1"/>
    <property type="molecule type" value="Genomic_DNA"/>
</dbReference>
<evidence type="ECO:0000313" key="2">
    <source>
        <dbReference type="Proteomes" id="UP000237381"/>
    </source>
</evidence>